<dbReference type="GeneID" id="108826409"/>
<dbReference type="AlphaFoldDB" id="A0A6J0L526"/>
<feature type="transmembrane region" description="Helical" evidence="1">
    <location>
        <begin position="104"/>
        <end position="124"/>
    </location>
</feature>
<organism evidence="2 3">
    <name type="scientific">Raphanus sativus</name>
    <name type="common">Radish</name>
    <name type="synonym">Raphanus raphanistrum var. sativus</name>
    <dbReference type="NCBI Taxonomy" id="3726"/>
    <lineage>
        <taxon>Eukaryota</taxon>
        <taxon>Viridiplantae</taxon>
        <taxon>Streptophyta</taxon>
        <taxon>Embryophyta</taxon>
        <taxon>Tracheophyta</taxon>
        <taxon>Spermatophyta</taxon>
        <taxon>Magnoliopsida</taxon>
        <taxon>eudicotyledons</taxon>
        <taxon>Gunneridae</taxon>
        <taxon>Pentapetalae</taxon>
        <taxon>rosids</taxon>
        <taxon>malvids</taxon>
        <taxon>Brassicales</taxon>
        <taxon>Brassicaceae</taxon>
        <taxon>Brassiceae</taxon>
        <taxon>Raphanus</taxon>
    </lineage>
</organism>
<proteinExistence type="predicted"/>
<sequence length="126" mass="14757">MATTTITNRVSLKFLAPMVRNRNLKSSNLRKPESLCFSNVGSSIVPRLALVASSSLNQNLFARGLSRSTRTLRRVRASSKDEEEEEKRTWHYQLFSVLKLLINWYFRLICFLILLIWFTWMMILSK</sequence>
<reference evidence="3" key="2">
    <citation type="submission" date="2025-08" db="UniProtKB">
        <authorList>
            <consortium name="RefSeq"/>
        </authorList>
    </citation>
    <scope>IDENTIFICATION</scope>
    <source>
        <tissue evidence="3">Leaf</tissue>
    </source>
</reference>
<evidence type="ECO:0000313" key="2">
    <source>
        <dbReference type="Proteomes" id="UP000504610"/>
    </source>
</evidence>
<evidence type="ECO:0000256" key="1">
    <source>
        <dbReference type="SAM" id="Phobius"/>
    </source>
</evidence>
<dbReference type="KEGG" id="rsz:108826409"/>
<protein>
    <submittedName>
        <fullName evidence="3">Uncharacterized protein LOC108826409 isoform X1</fullName>
    </submittedName>
</protein>
<accession>A0A6J0L526</accession>
<keyword evidence="1" id="KW-0812">Transmembrane</keyword>
<dbReference type="RefSeq" id="XP_018455295.1">
    <property type="nucleotide sequence ID" value="XM_018599793.2"/>
</dbReference>
<keyword evidence="1" id="KW-0472">Membrane</keyword>
<keyword evidence="1" id="KW-1133">Transmembrane helix</keyword>
<gene>
    <name evidence="3" type="primary">LOC108826409</name>
</gene>
<evidence type="ECO:0000313" key="3">
    <source>
        <dbReference type="RefSeq" id="XP_018455295.1"/>
    </source>
</evidence>
<dbReference type="OrthoDB" id="1112965at2759"/>
<reference evidence="2" key="1">
    <citation type="journal article" date="2019" name="Database">
        <title>The radish genome database (RadishGD): an integrated information resource for radish genomics.</title>
        <authorList>
            <person name="Yu H.J."/>
            <person name="Baek S."/>
            <person name="Lee Y.J."/>
            <person name="Cho A."/>
            <person name="Mun J.H."/>
        </authorList>
    </citation>
    <scope>NUCLEOTIDE SEQUENCE [LARGE SCALE GENOMIC DNA]</scope>
    <source>
        <strain evidence="2">cv. WK10039</strain>
    </source>
</reference>
<keyword evidence="2" id="KW-1185">Reference proteome</keyword>
<dbReference type="Proteomes" id="UP000504610">
    <property type="component" value="Chromosome 9"/>
</dbReference>
<name>A0A6J0L526_RAPSA</name>